<sequence length="46" mass="5399">MQKLKCLFVQLITLIWFAADVQQCDSRILGMKDSLRIALTKNRKLF</sequence>
<name>A0A645H7S4_9ZZZZ</name>
<dbReference type="EMBL" id="VSSQ01088378">
    <property type="protein sequence ID" value="MPN35035.1"/>
    <property type="molecule type" value="Genomic_DNA"/>
</dbReference>
<reference evidence="1" key="1">
    <citation type="submission" date="2019-08" db="EMBL/GenBank/DDBJ databases">
        <authorList>
            <person name="Kucharzyk K."/>
            <person name="Murdoch R.W."/>
            <person name="Higgins S."/>
            <person name="Loffler F."/>
        </authorList>
    </citation>
    <scope>NUCLEOTIDE SEQUENCE</scope>
</reference>
<proteinExistence type="predicted"/>
<accession>A0A645H7S4</accession>
<evidence type="ECO:0000313" key="1">
    <source>
        <dbReference type="EMBL" id="MPN35035.1"/>
    </source>
</evidence>
<dbReference type="AlphaFoldDB" id="A0A645H7S4"/>
<organism evidence="1">
    <name type="scientific">bioreactor metagenome</name>
    <dbReference type="NCBI Taxonomy" id="1076179"/>
    <lineage>
        <taxon>unclassified sequences</taxon>
        <taxon>metagenomes</taxon>
        <taxon>ecological metagenomes</taxon>
    </lineage>
</organism>
<comment type="caution">
    <text evidence="1">The sequence shown here is derived from an EMBL/GenBank/DDBJ whole genome shotgun (WGS) entry which is preliminary data.</text>
</comment>
<protein>
    <submittedName>
        <fullName evidence="1">Uncharacterized protein</fullName>
    </submittedName>
</protein>
<gene>
    <name evidence="1" type="ORF">SDC9_182529</name>
</gene>